<dbReference type="RefSeq" id="WP_076480945.1">
    <property type="nucleotide sequence ID" value="NZ_MTJZ01000056.1"/>
</dbReference>
<reference evidence="2 3" key="1">
    <citation type="submission" date="2017-01" db="EMBL/GenBank/DDBJ databases">
        <title>Phylogeographic, genomic and meropenem susceptibility analysis of Burkholderia ubonensis.</title>
        <authorList>
            <person name="Price E.P."/>
            <person name="Sarovich D.S."/>
            <person name="Webb J.R."/>
            <person name="Hall C.M."/>
            <person name="Sahl J.W."/>
            <person name="Kaestli M."/>
            <person name="Mayo M."/>
            <person name="Harrington G."/>
            <person name="Baker A.L."/>
            <person name="Sidak-Loftis L.C."/>
            <person name="Lummis M."/>
            <person name="Schupp J.M."/>
            <person name="Gillece J.D."/>
            <person name="Tuanyok A."/>
            <person name="Warner J."/>
            <person name="Busch J.D."/>
            <person name="Keim P."/>
            <person name="Currie B.J."/>
            <person name="Wagner D.M."/>
        </authorList>
    </citation>
    <scope>NUCLEOTIDE SEQUENCE [LARGE SCALE GENOMIC DNA]</scope>
    <source>
        <strain evidence="2 3">A21</strain>
    </source>
</reference>
<dbReference type="EMBL" id="MTJZ01000056">
    <property type="protein sequence ID" value="OMG70400.1"/>
    <property type="molecule type" value="Genomic_DNA"/>
</dbReference>
<dbReference type="AlphaFoldDB" id="A0A1R1J538"/>
<sequence length="330" mass="36945">MRPPLHQRFVDKAVAAITAAVEVYNKPAFLYREETFAILALNAWELLLKAKVLKDANNAIVSLRVYETRLTKAGLKSQKKFLKRNRAGNPQSITLGGCIARLAETPASKLPKEVKANLDALVEIRDNSVHFITASATLARQAQELAAACVRNFILLAKGWFKKDFGGILNLVLPLSFVTPIQEAGAVVVSADESRLIEHLKTLAQEVGDGEGDYAVAIRLQVKLEKSALANASKVQVSKDADAIKVQLAEQDIKEKYPWTYDELCKRMAARYSDFKMNNQFHTLRKPLLDDEKYAKVRYLDLENKASPKKPYFNANILQVFDQHYTKKVG</sequence>
<evidence type="ECO:0000313" key="2">
    <source>
        <dbReference type="EMBL" id="OMG70400.1"/>
    </source>
</evidence>
<evidence type="ECO:0000313" key="3">
    <source>
        <dbReference type="Proteomes" id="UP000187194"/>
    </source>
</evidence>
<feature type="domain" description="DUF3644" evidence="1">
    <location>
        <begin position="9"/>
        <end position="207"/>
    </location>
</feature>
<evidence type="ECO:0000259" key="1">
    <source>
        <dbReference type="Pfam" id="PF12358"/>
    </source>
</evidence>
<accession>A0A1R1J538</accession>
<gene>
    <name evidence="2" type="ORF">BW685_25875</name>
</gene>
<dbReference type="Proteomes" id="UP000187194">
    <property type="component" value="Unassembled WGS sequence"/>
</dbReference>
<name>A0A1R1J538_9BURK</name>
<proteinExistence type="predicted"/>
<dbReference type="InterPro" id="IPR022104">
    <property type="entry name" value="DUF3644"/>
</dbReference>
<comment type="caution">
    <text evidence="2">The sequence shown here is derived from an EMBL/GenBank/DDBJ whole genome shotgun (WGS) entry which is preliminary data.</text>
</comment>
<organism evidence="2 3">
    <name type="scientific">Burkholderia ubonensis</name>
    <dbReference type="NCBI Taxonomy" id="101571"/>
    <lineage>
        <taxon>Bacteria</taxon>
        <taxon>Pseudomonadati</taxon>
        <taxon>Pseudomonadota</taxon>
        <taxon>Betaproteobacteria</taxon>
        <taxon>Burkholderiales</taxon>
        <taxon>Burkholderiaceae</taxon>
        <taxon>Burkholderia</taxon>
        <taxon>Burkholderia cepacia complex</taxon>
    </lineage>
</organism>
<protein>
    <recommendedName>
        <fullName evidence="1">DUF3644 domain-containing protein</fullName>
    </recommendedName>
</protein>
<dbReference type="Pfam" id="PF12358">
    <property type="entry name" value="DUF3644"/>
    <property type="match status" value="1"/>
</dbReference>